<evidence type="ECO:0000256" key="14">
    <source>
        <dbReference type="ARBA" id="ARBA00022840"/>
    </source>
</evidence>
<feature type="compositionally biased region" description="Acidic residues" evidence="20">
    <location>
        <begin position="96"/>
        <end position="105"/>
    </location>
</feature>
<dbReference type="PANTHER" id="PTHR14074">
    <property type="entry name" value="HELICASE WITH DEATH DOMAIN-RELATED"/>
    <property type="match status" value="1"/>
</dbReference>
<feature type="compositionally biased region" description="Acidic residues" evidence="20">
    <location>
        <begin position="827"/>
        <end position="836"/>
    </location>
</feature>
<keyword evidence="16" id="KW-0391">Immunity</keyword>
<feature type="domain" description="Helicase ATP-binding" evidence="21">
    <location>
        <begin position="314"/>
        <end position="507"/>
    </location>
</feature>
<dbReference type="Pfam" id="PF16739">
    <property type="entry name" value="CARD_2"/>
    <property type="match status" value="1"/>
</dbReference>
<feature type="compositionally biased region" description="Basic and acidic residues" evidence="20">
    <location>
        <begin position="1170"/>
        <end position="1179"/>
    </location>
</feature>
<feature type="compositionally biased region" description="Basic and acidic residues" evidence="20">
    <location>
        <begin position="704"/>
        <end position="726"/>
    </location>
</feature>
<dbReference type="EMBL" id="CALNXK010000101">
    <property type="protein sequence ID" value="CAH3155318.1"/>
    <property type="molecule type" value="Genomic_DNA"/>
</dbReference>
<keyword evidence="11" id="KW-0378">Hydrolase</keyword>
<keyword evidence="5" id="KW-1017">Isopeptide bond</keyword>
<dbReference type="InterPro" id="IPR038557">
    <property type="entry name" value="RLR_C_sf"/>
</dbReference>
<sequence>MRSYEKLEKQILDQRLKDFQYEVIPDELLPFLPCLIQEDREAIEAVQTNRGPIRATAVLVDRLKRRQGFQDFVKALRKYGSEHTALLLDPNYNFRDDDDDDEQTADPDGSGLGFRRIGTAIDVPISGKLLPEECEENTGSYCALERNVAERFGDQTSSENRRMRKEFQKHLPKGAAFVKTSKGSIILTFRLSSEQAASELWDMYTDGEFQSMVQTVFVEDALKDSHRDGLEKAPKLELSLCVERFKKIREKLREIESEQESDSFLSFPRQPENGKVEDSELEMEFIIPEVFLGDKANDLGPGELELREYQKELAEPAIQGKNTIICAPTNSGKTYVAIEITKRHLERFDSDSEQSASSNTNRKEGRVVFIVSTVNLVLQQKDRFAYFLGGKYSVGEISGANSTDIPLKYLLQSNNVVVMTAQILVNALNSKNKEERVELKDISLLLFDECHHAHKEHPYNNIMEKYLALQSQPGYQHSLPQIVGLTASLGTGKASSVDRAEEHIILVSANLDAEAISTVRKNQAELKKYANVPERATHHVEKNKQDPFEKIVSKVMVQIEGRLKKMRGKSFKAGPPDKGSQQYRQWVEEFYKDAVAAGDRYLVTYTEHLREYHISLTLNSNTRMKNARSYLQKYFRSLDREKFTDIDEILEKLFYKAMEALDKFIEKNGGEPENPKLTRLKDLLLENYKEFQNSDNGQHNQTNESREGDATSRESANENGQEKVGSKESAMNGDVEASKMSDDKVTEATKSTGEVDRKTPGREENARKDEDKRENMSLKTEQSATNTTERSSPHTAANQEEESGSEILCVNATNTAEGSSSEVLSDSPDESNSEALDDLKLDVTESSSSDTANEDDKAEQTKSRHHPEWEGPKGILFTRTRESTEALLDWIKETEELNKVLRPVLLVGSGDGKIGMTQNEQERVIKRFKTGEKNLLLATSVAEEGLDISDCNYVIRYDMMGNEISSVQSRGRVRAEYGKYSVLVGHSGARKREKMSAFREMLMTEALNKVQSLDPETFKKKVKELQQKSYRERYLKKHIYALSKSKHLPGDVTFLCRKCKETVCQAHDVRCIQGSHHVIINSDVRDTKVDIKNHPNPKKIDDIEMNKKIYCKNCGEDWGVTALISGVEWLCIKICSFVLEFPGKDQPRRMYKKWKDLPFGIKEASMEEILKHSGEKGPGDDLLDFSFDD</sequence>
<keyword evidence="12" id="KW-0347">Helicase</keyword>
<protein>
    <recommendedName>
        <fullName evidence="3">RNA helicase</fullName>
        <ecNumber evidence="3">3.6.4.13</ecNumber>
    </recommendedName>
</protein>
<keyword evidence="9" id="KW-0677">Repeat</keyword>
<dbReference type="InterPro" id="IPR001650">
    <property type="entry name" value="Helicase_C-like"/>
</dbReference>
<dbReference type="EC" id="3.6.4.13" evidence="3"/>
<dbReference type="SMART" id="SM00487">
    <property type="entry name" value="DEXDc"/>
    <property type="match status" value="1"/>
</dbReference>
<evidence type="ECO:0000313" key="24">
    <source>
        <dbReference type="EMBL" id="CAH3155318.1"/>
    </source>
</evidence>
<dbReference type="Gene3D" id="1.20.1320.30">
    <property type="match status" value="1"/>
</dbReference>
<evidence type="ECO:0000256" key="12">
    <source>
        <dbReference type="ARBA" id="ARBA00022806"/>
    </source>
</evidence>
<feature type="domain" description="Helicase C-terminal" evidence="22">
    <location>
        <begin position="853"/>
        <end position="1026"/>
    </location>
</feature>
<reference evidence="24 25" key="1">
    <citation type="submission" date="2022-05" db="EMBL/GenBank/DDBJ databases">
        <authorList>
            <consortium name="Genoscope - CEA"/>
            <person name="William W."/>
        </authorList>
    </citation>
    <scope>NUCLEOTIDE SEQUENCE [LARGE SCALE GENOMIC DNA]</scope>
</reference>
<dbReference type="InterPro" id="IPR041204">
    <property type="entry name" value="RIG-I-like_C"/>
</dbReference>
<dbReference type="InterPro" id="IPR014001">
    <property type="entry name" value="Helicase_ATP-bd"/>
</dbReference>
<evidence type="ECO:0000256" key="11">
    <source>
        <dbReference type="ARBA" id="ARBA00022801"/>
    </source>
</evidence>
<evidence type="ECO:0000256" key="8">
    <source>
        <dbReference type="ARBA" id="ARBA00022723"/>
    </source>
</evidence>
<feature type="compositionally biased region" description="Polar residues" evidence="20">
    <location>
        <begin position="811"/>
        <end position="824"/>
    </location>
</feature>
<accession>A0ABN8Q4B8</accession>
<organism evidence="24 25">
    <name type="scientific">Porites lobata</name>
    <dbReference type="NCBI Taxonomy" id="104759"/>
    <lineage>
        <taxon>Eukaryota</taxon>
        <taxon>Metazoa</taxon>
        <taxon>Cnidaria</taxon>
        <taxon>Anthozoa</taxon>
        <taxon>Hexacorallia</taxon>
        <taxon>Scleractinia</taxon>
        <taxon>Fungiina</taxon>
        <taxon>Poritidae</taxon>
        <taxon>Porites</taxon>
    </lineage>
</organism>
<evidence type="ECO:0000313" key="25">
    <source>
        <dbReference type="Proteomes" id="UP001159405"/>
    </source>
</evidence>
<evidence type="ECO:0000256" key="5">
    <source>
        <dbReference type="ARBA" id="ARBA00022499"/>
    </source>
</evidence>
<keyword evidence="6" id="KW-0597">Phosphoprotein</keyword>
<dbReference type="InterPro" id="IPR006935">
    <property type="entry name" value="Helicase/UvrB_N"/>
</dbReference>
<evidence type="ECO:0000256" key="16">
    <source>
        <dbReference type="ARBA" id="ARBA00022859"/>
    </source>
</evidence>
<evidence type="ECO:0000256" key="1">
    <source>
        <dbReference type="ARBA" id="ARBA00004496"/>
    </source>
</evidence>
<dbReference type="Pfam" id="PF04851">
    <property type="entry name" value="ResIII"/>
    <property type="match status" value="1"/>
</dbReference>
<evidence type="ECO:0000256" key="9">
    <source>
        <dbReference type="ARBA" id="ARBA00022737"/>
    </source>
</evidence>
<dbReference type="Pfam" id="PF11648">
    <property type="entry name" value="RIG-I_C-RD"/>
    <property type="match status" value="1"/>
</dbReference>
<evidence type="ECO:0000259" key="23">
    <source>
        <dbReference type="PROSITE" id="PS51789"/>
    </source>
</evidence>
<dbReference type="PROSITE" id="PS51192">
    <property type="entry name" value="HELICASE_ATP_BIND_1"/>
    <property type="match status" value="1"/>
</dbReference>
<keyword evidence="8" id="KW-0479">Metal-binding</keyword>
<evidence type="ECO:0000256" key="3">
    <source>
        <dbReference type="ARBA" id="ARBA00012552"/>
    </source>
</evidence>
<dbReference type="Gene3D" id="1.10.533.10">
    <property type="entry name" value="Death Domain, Fas"/>
    <property type="match status" value="1"/>
</dbReference>
<name>A0ABN8Q4B8_9CNID</name>
<evidence type="ECO:0000256" key="19">
    <source>
        <dbReference type="ARBA" id="ARBA00049390"/>
    </source>
</evidence>
<keyword evidence="7" id="KW-0399">Innate immunity</keyword>
<dbReference type="PROSITE" id="PS51194">
    <property type="entry name" value="HELICASE_CTER"/>
    <property type="match status" value="1"/>
</dbReference>
<dbReference type="Proteomes" id="UP001159405">
    <property type="component" value="Unassembled WGS sequence"/>
</dbReference>
<dbReference type="SMART" id="SM00382">
    <property type="entry name" value="AAA"/>
    <property type="match status" value="1"/>
</dbReference>
<feature type="compositionally biased region" description="Basic and acidic residues" evidence="20">
    <location>
        <begin position="736"/>
        <end position="776"/>
    </location>
</feature>
<evidence type="ECO:0000259" key="22">
    <source>
        <dbReference type="PROSITE" id="PS51194"/>
    </source>
</evidence>
<evidence type="ECO:0000256" key="17">
    <source>
        <dbReference type="ARBA" id="ARBA00022884"/>
    </source>
</evidence>
<evidence type="ECO:0000256" key="2">
    <source>
        <dbReference type="ARBA" id="ARBA00006866"/>
    </source>
</evidence>
<dbReference type="InterPro" id="IPR021673">
    <property type="entry name" value="RLR_CTR"/>
</dbReference>
<dbReference type="InterPro" id="IPR049341">
    <property type="entry name" value="TRADD-like_N"/>
</dbReference>
<dbReference type="Gene3D" id="2.170.150.30">
    <property type="entry name" value="RIG-I-like receptor, C-terminal regulatory domain"/>
    <property type="match status" value="1"/>
</dbReference>
<keyword evidence="15" id="KW-0832">Ubl conjugation</keyword>
<dbReference type="InterPro" id="IPR027417">
    <property type="entry name" value="P-loop_NTPase"/>
</dbReference>
<dbReference type="PROSITE" id="PS51789">
    <property type="entry name" value="RLR_CTR"/>
    <property type="match status" value="1"/>
</dbReference>
<keyword evidence="17" id="KW-0694">RNA-binding</keyword>
<keyword evidence="13" id="KW-0862">Zinc</keyword>
<keyword evidence="18" id="KW-0051">Antiviral defense</keyword>
<keyword evidence="25" id="KW-1185">Reference proteome</keyword>
<dbReference type="InterPro" id="IPR011029">
    <property type="entry name" value="DEATH-like_dom_sf"/>
</dbReference>
<feature type="region of interest" description="Disordered" evidence="20">
    <location>
        <begin position="691"/>
        <end position="872"/>
    </location>
</feature>
<feature type="compositionally biased region" description="Polar residues" evidence="20">
    <location>
        <begin position="777"/>
        <end position="798"/>
    </location>
</feature>
<dbReference type="Pfam" id="PF20694">
    <property type="entry name" value="TRADD-like_N"/>
    <property type="match status" value="1"/>
</dbReference>
<gene>
    <name evidence="24" type="ORF">PLOB_00001479</name>
</gene>
<dbReference type="SMART" id="SM00490">
    <property type="entry name" value="HELICc"/>
    <property type="match status" value="1"/>
</dbReference>
<keyword evidence="10" id="KW-0547">Nucleotide-binding</keyword>
<evidence type="ECO:0000256" key="4">
    <source>
        <dbReference type="ARBA" id="ARBA00022490"/>
    </source>
</evidence>
<evidence type="ECO:0000256" key="6">
    <source>
        <dbReference type="ARBA" id="ARBA00022553"/>
    </source>
</evidence>
<comment type="caution">
    <text evidence="24">The sequence shown here is derived from an EMBL/GenBank/DDBJ whole genome shotgun (WGS) entry which is preliminary data.</text>
</comment>
<dbReference type="Pfam" id="PF18119">
    <property type="entry name" value="RIG-I_C"/>
    <property type="match status" value="1"/>
</dbReference>
<feature type="domain" description="RLR CTR" evidence="23">
    <location>
        <begin position="1042"/>
        <end position="1171"/>
    </location>
</feature>
<comment type="similarity">
    <text evidence="2">Belongs to the helicase family. RLR subfamily.</text>
</comment>
<keyword evidence="4" id="KW-0963">Cytoplasm</keyword>
<proteinExistence type="inferred from homology"/>
<evidence type="ECO:0000256" key="18">
    <source>
        <dbReference type="ARBA" id="ARBA00023118"/>
    </source>
</evidence>
<evidence type="ECO:0000256" key="7">
    <source>
        <dbReference type="ARBA" id="ARBA00022588"/>
    </source>
</evidence>
<evidence type="ECO:0000256" key="15">
    <source>
        <dbReference type="ARBA" id="ARBA00022843"/>
    </source>
</evidence>
<dbReference type="InterPro" id="IPR031964">
    <property type="entry name" value="CARD_dom"/>
</dbReference>
<feature type="region of interest" description="Disordered" evidence="20">
    <location>
        <begin position="90"/>
        <end position="113"/>
    </location>
</feature>
<evidence type="ECO:0000259" key="21">
    <source>
        <dbReference type="PROSITE" id="PS51192"/>
    </source>
</evidence>
<dbReference type="InterPro" id="IPR051363">
    <property type="entry name" value="RLR_Helicase"/>
</dbReference>
<dbReference type="PANTHER" id="PTHR14074:SF16">
    <property type="entry name" value="ANTIVIRAL INNATE IMMUNE RESPONSE RECEPTOR RIG-I"/>
    <property type="match status" value="1"/>
</dbReference>
<comment type="catalytic activity">
    <reaction evidence="19">
        <text>ATP + H2O = ADP + phosphate + H(+)</text>
        <dbReference type="Rhea" id="RHEA:13065"/>
        <dbReference type="ChEBI" id="CHEBI:15377"/>
        <dbReference type="ChEBI" id="CHEBI:15378"/>
        <dbReference type="ChEBI" id="CHEBI:30616"/>
        <dbReference type="ChEBI" id="CHEBI:43474"/>
        <dbReference type="ChEBI" id="CHEBI:456216"/>
        <dbReference type="EC" id="3.6.4.13"/>
    </reaction>
    <physiologicalReaction direction="left-to-right" evidence="19">
        <dbReference type="Rhea" id="RHEA:13066"/>
    </physiologicalReaction>
</comment>
<dbReference type="Pfam" id="PF00271">
    <property type="entry name" value="Helicase_C"/>
    <property type="match status" value="1"/>
</dbReference>
<feature type="compositionally biased region" description="Basic and acidic residues" evidence="20">
    <location>
        <begin position="854"/>
        <end position="871"/>
    </location>
</feature>
<dbReference type="InterPro" id="IPR003593">
    <property type="entry name" value="AAA+_ATPase"/>
</dbReference>
<dbReference type="Gene3D" id="3.40.50.300">
    <property type="entry name" value="P-loop containing nucleotide triphosphate hydrolases"/>
    <property type="match status" value="3"/>
</dbReference>
<feature type="compositionally biased region" description="Polar residues" evidence="20">
    <location>
        <begin position="691"/>
        <end position="703"/>
    </location>
</feature>
<feature type="region of interest" description="Disordered" evidence="20">
    <location>
        <begin position="1170"/>
        <end position="1189"/>
    </location>
</feature>
<dbReference type="SUPFAM" id="SSF52540">
    <property type="entry name" value="P-loop containing nucleoside triphosphate hydrolases"/>
    <property type="match status" value="2"/>
</dbReference>
<evidence type="ECO:0000256" key="13">
    <source>
        <dbReference type="ARBA" id="ARBA00022833"/>
    </source>
</evidence>
<comment type="subcellular location">
    <subcellularLocation>
        <location evidence="1">Cytoplasm</location>
    </subcellularLocation>
</comment>
<evidence type="ECO:0000256" key="20">
    <source>
        <dbReference type="SAM" id="MobiDB-lite"/>
    </source>
</evidence>
<keyword evidence="14" id="KW-0067">ATP-binding</keyword>
<evidence type="ECO:0000256" key="10">
    <source>
        <dbReference type="ARBA" id="ARBA00022741"/>
    </source>
</evidence>